<reference evidence="6 7" key="1">
    <citation type="journal article" date="2018" name="Environ. Microbiol.">
        <title>Novel energy conservation strategies and behaviour of Pelotomaculum schinkii driving syntrophic propionate catabolism.</title>
        <authorList>
            <person name="Hidalgo-Ahumada C.A.P."/>
            <person name="Nobu M.K."/>
            <person name="Narihiro T."/>
            <person name="Tamaki H."/>
            <person name="Liu W.T."/>
            <person name="Kamagata Y."/>
            <person name="Stams A.J.M."/>
            <person name="Imachi H."/>
            <person name="Sousa D.Z."/>
        </authorList>
    </citation>
    <scope>NUCLEOTIDE SEQUENCE [LARGE SCALE GENOMIC DNA]</scope>
    <source>
        <strain evidence="6 7">HH</strain>
    </source>
</reference>
<gene>
    <name evidence="6" type="ORF">Psch_00251</name>
</gene>
<dbReference type="NCBIfam" id="TIGR02779">
    <property type="entry name" value="NHEJ_ligase_lig"/>
    <property type="match status" value="1"/>
</dbReference>
<protein>
    <recommendedName>
        <fullName evidence="2">DNA ligase (ATP)</fullName>
        <ecNumber evidence="2">6.5.1.1</ecNumber>
    </recommendedName>
</protein>
<evidence type="ECO:0000256" key="4">
    <source>
        <dbReference type="ARBA" id="ARBA00034003"/>
    </source>
</evidence>
<feature type="domain" description="ATP-dependent DNA ligase family profile" evidence="5">
    <location>
        <begin position="120"/>
        <end position="232"/>
    </location>
</feature>
<dbReference type="EMBL" id="QFGA01000001">
    <property type="protein sequence ID" value="TEB06719.1"/>
    <property type="molecule type" value="Genomic_DNA"/>
</dbReference>
<dbReference type="PROSITE" id="PS50160">
    <property type="entry name" value="DNA_LIGASE_A3"/>
    <property type="match status" value="1"/>
</dbReference>
<dbReference type="SUPFAM" id="SSF56091">
    <property type="entry name" value="DNA ligase/mRNA capping enzyme, catalytic domain"/>
    <property type="match status" value="1"/>
</dbReference>
<keyword evidence="3 6" id="KW-0436">Ligase</keyword>
<dbReference type="GO" id="GO:0003910">
    <property type="term" value="F:DNA ligase (ATP) activity"/>
    <property type="evidence" value="ECO:0007669"/>
    <property type="project" value="UniProtKB-EC"/>
</dbReference>
<dbReference type="CDD" id="cd07971">
    <property type="entry name" value="OBF_DNA_ligase_LigD"/>
    <property type="match status" value="1"/>
</dbReference>
<dbReference type="GO" id="GO:0006281">
    <property type="term" value="P:DNA repair"/>
    <property type="evidence" value="ECO:0007669"/>
    <property type="project" value="InterPro"/>
</dbReference>
<sequence>MRGAIRDGKTLPLVRPMLAVSSPPFDSDKHLFEIKWDGYRSLAYLDDRTIIRSRNLVDLTAKFPELSRLHQRVKRLPAIIDGEIVIFEAGRPSFAGLQARGRMDGNKKAGRATLLTPAVFIAFDVLYTGGGSVMEKSLEERKDILQDMVEQSDELVLSRFIHAEGLAYYNACVGEGLEGVIAKRLDSVYLPGRRSNSWQKFKNTREADLVISGYQKGTGGRLLGSLLLGGYRDGRLVYQGKVGTGFSEQEAVLLLEKLEKLEVDQNILVVPPKEIKQARWVKPVLVCAVGYLTLTAEGYLRHPVYKGLRSDKTPNECGVATE</sequence>
<proteinExistence type="inferred from homology"/>
<evidence type="ECO:0000313" key="6">
    <source>
        <dbReference type="EMBL" id="TEB06719.1"/>
    </source>
</evidence>
<dbReference type="AlphaFoldDB" id="A0A4Y7RD83"/>
<dbReference type="InterPro" id="IPR012340">
    <property type="entry name" value="NA-bd_OB-fold"/>
</dbReference>
<dbReference type="Gene3D" id="2.40.50.140">
    <property type="entry name" value="Nucleic acid-binding proteins"/>
    <property type="match status" value="1"/>
</dbReference>
<dbReference type="CDD" id="cd07906">
    <property type="entry name" value="Adenylation_DNA_ligase_LigD_LigC"/>
    <property type="match status" value="1"/>
</dbReference>
<dbReference type="GO" id="GO:0006310">
    <property type="term" value="P:DNA recombination"/>
    <property type="evidence" value="ECO:0007669"/>
    <property type="project" value="InterPro"/>
</dbReference>
<comment type="catalytic activity">
    <reaction evidence="4">
        <text>ATP + (deoxyribonucleotide)n-3'-hydroxyl + 5'-phospho-(deoxyribonucleotide)m = (deoxyribonucleotide)n+m + AMP + diphosphate.</text>
        <dbReference type="EC" id="6.5.1.1"/>
    </reaction>
</comment>
<dbReference type="PANTHER" id="PTHR45674:SF4">
    <property type="entry name" value="DNA LIGASE 1"/>
    <property type="match status" value="1"/>
</dbReference>
<dbReference type="EC" id="6.5.1.1" evidence="2"/>
<dbReference type="Gene3D" id="3.30.470.30">
    <property type="entry name" value="DNA ligase/mRNA capping enzyme"/>
    <property type="match status" value="1"/>
</dbReference>
<evidence type="ECO:0000256" key="2">
    <source>
        <dbReference type="ARBA" id="ARBA00012727"/>
    </source>
</evidence>
<dbReference type="GO" id="GO:0005524">
    <property type="term" value="F:ATP binding"/>
    <property type="evidence" value="ECO:0007669"/>
    <property type="project" value="InterPro"/>
</dbReference>
<dbReference type="Pfam" id="PF04679">
    <property type="entry name" value="DNA_ligase_A_C"/>
    <property type="match status" value="1"/>
</dbReference>
<comment type="caution">
    <text evidence="6">The sequence shown here is derived from an EMBL/GenBank/DDBJ whole genome shotgun (WGS) entry which is preliminary data.</text>
</comment>
<dbReference type="RefSeq" id="WP_243123918.1">
    <property type="nucleotide sequence ID" value="NZ_QFGA01000001.1"/>
</dbReference>
<dbReference type="PANTHER" id="PTHR45674">
    <property type="entry name" value="DNA LIGASE 1/3 FAMILY MEMBER"/>
    <property type="match status" value="1"/>
</dbReference>
<evidence type="ECO:0000256" key="1">
    <source>
        <dbReference type="ARBA" id="ARBA00007572"/>
    </source>
</evidence>
<keyword evidence="7" id="KW-1185">Reference proteome</keyword>
<comment type="similarity">
    <text evidence="1">Belongs to the ATP-dependent DNA ligase family.</text>
</comment>
<evidence type="ECO:0000259" key="5">
    <source>
        <dbReference type="PROSITE" id="PS50160"/>
    </source>
</evidence>
<evidence type="ECO:0000256" key="3">
    <source>
        <dbReference type="ARBA" id="ARBA00022598"/>
    </source>
</evidence>
<dbReference type="InterPro" id="IPR012309">
    <property type="entry name" value="DNA_ligase_ATP-dep_C"/>
</dbReference>
<dbReference type="Pfam" id="PF01068">
    <property type="entry name" value="DNA_ligase_A_M"/>
    <property type="match status" value="1"/>
</dbReference>
<dbReference type="InterPro" id="IPR050191">
    <property type="entry name" value="ATP-dep_DNA_ligase"/>
</dbReference>
<dbReference type="InterPro" id="IPR012310">
    <property type="entry name" value="DNA_ligase_ATP-dep_cent"/>
</dbReference>
<dbReference type="Gene3D" id="3.30.1490.70">
    <property type="match status" value="1"/>
</dbReference>
<dbReference type="SUPFAM" id="SSF50249">
    <property type="entry name" value="Nucleic acid-binding proteins"/>
    <property type="match status" value="1"/>
</dbReference>
<dbReference type="Proteomes" id="UP000298324">
    <property type="component" value="Unassembled WGS sequence"/>
</dbReference>
<accession>A0A4Y7RD83</accession>
<dbReference type="InterPro" id="IPR014146">
    <property type="entry name" value="LigD_ligase_dom"/>
</dbReference>
<evidence type="ECO:0000313" key="7">
    <source>
        <dbReference type="Proteomes" id="UP000298324"/>
    </source>
</evidence>
<organism evidence="6 7">
    <name type="scientific">Pelotomaculum schinkii</name>
    <dbReference type="NCBI Taxonomy" id="78350"/>
    <lineage>
        <taxon>Bacteria</taxon>
        <taxon>Bacillati</taxon>
        <taxon>Bacillota</taxon>
        <taxon>Clostridia</taxon>
        <taxon>Eubacteriales</taxon>
        <taxon>Desulfotomaculaceae</taxon>
        <taxon>Pelotomaculum</taxon>
    </lineage>
</organism>
<name>A0A4Y7RD83_9FIRM</name>